<comment type="caution">
    <text evidence="3">The sequence shown here is derived from an EMBL/GenBank/DDBJ whole genome shotgun (WGS) entry which is preliminary data.</text>
</comment>
<proteinExistence type="predicted"/>
<sequence>MNRWNKLWLITLPCAVALGFAGVGCSDNPDDGSGGSGGEGGSPASSSSSSGMGGSGGGAGGAGGGGCGDTMTDAMNCGACGNECAPGQTCAGGVCTCGSASVAFADVQTLLTASCAVGGCHSGAAPKQGLDLTSANAHAALVNVAADQCADGTRMRVKPGEPSESYLIDKMMNVDKCAGNRMPPSIALSDDKIQTVSDWICGGAMP</sequence>
<keyword evidence="2" id="KW-0732">Signal</keyword>
<feature type="region of interest" description="Disordered" evidence="1">
    <location>
        <begin position="31"/>
        <end position="57"/>
    </location>
</feature>
<dbReference type="AlphaFoldDB" id="A0A6N7PZ37"/>
<evidence type="ECO:0000313" key="3">
    <source>
        <dbReference type="EMBL" id="MRG97358.1"/>
    </source>
</evidence>
<evidence type="ECO:0000256" key="1">
    <source>
        <dbReference type="SAM" id="MobiDB-lite"/>
    </source>
</evidence>
<dbReference type="PROSITE" id="PS51257">
    <property type="entry name" value="PROKAR_LIPOPROTEIN"/>
    <property type="match status" value="1"/>
</dbReference>
<gene>
    <name evidence="3" type="ORF">GF068_36345</name>
</gene>
<reference evidence="3 4" key="1">
    <citation type="submission" date="2019-10" db="EMBL/GenBank/DDBJ databases">
        <title>A soil myxobacterium in the family Polyangiaceae.</title>
        <authorList>
            <person name="Li Y."/>
            <person name="Wang J."/>
        </authorList>
    </citation>
    <scope>NUCLEOTIDE SEQUENCE [LARGE SCALE GENOMIC DNA]</scope>
    <source>
        <strain evidence="3 4">DSM 14734</strain>
    </source>
</reference>
<feature type="chain" id="PRO_5027038887" evidence="2">
    <location>
        <begin position="22"/>
        <end position="206"/>
    </location>
</feature>
<evidence type="ECO:0000313" key="4">
    <source>
        <dbReference type="Proteomes" id="UP000440224"/>
    </source>
</evidence>
<dbReference type="OrthoDB" id="5526264at2"/>
<feature type="compositionally biased region" description="Gly residues" evidence="1">
    <location>
        <begin position="32"/>
        <end position="41"/>
    </location>
</feature>
<organism evidence="3 4">
    <name type="scientific">Polyangium spumosum</name>
    <dbReference type="NCBI Taxonomy" id="889282"/>
    <lineage>
        <taxon>Bacteria</taxon>
        <taxon>Pseudomonadati</taxon>
        <taxon>Myxococcota</taxon>
        <taxon>Polyangia</taxon>
        <taxon>Polyangiales</taxon>
        <taxon>Polyangiaceae</taxon>
        <taxon>Polyangium</taxon>
    </lineage>
</organism>
<feature type="signal peptide" evidence="2">
    <location>
        <begin position="1"/>
        <end position="21"/>
    </location>
</feature>
<accession>A0A6N7PZ37</accession>
<dbReference type="RefSeq" id="WP_153824148.1">
    <property type="nucleotide sequence ID" value="NZ_WJIE01000017.1"/>
</dbReference>
<name>A0A6N7PZ37_9BACT</name>
<dbReference type="Proteomes" id="UP000440224">
    <property type="component" value="Unassembled WGS sequence"/>
</dbReference>
<keyword evidence="4" id="KW-1185">Reference proteome</keyword>
<evidence type="ECO:0000256" key="2">
    <source>
        <dbReference type="SAM" id="SignalP"/>
    </source>
</evidence>
<protein>
    <submittedName>
        <fullName evidence="3">PE-PGRS family protein</fullName>
    </submittedName>
</protein>
<dbReference type="EMBL" id="WJIE01000017">
    <property type="protein sequence ID" value="MRG97358.1"/>
    <property type="molecule type" value="Genomic_DNA"/>
</dbReference>